<dbReference type="AlphaFoldDB" id="A0A9D9H6T2"/>
<evidence type="ECO:0000256" key="1">
    <source>
        <dbReference type="ARBA" id="ARBA00010164"/>
    </source>
</evidence>
<organism evidence="6 7">
    <name type="scientific">Candidatus Ornithospirochaeta stercoripullorum</name>
    <dbReference type="NCBI Taxonomy" id="2840899"/>
    <lineage>
        <taxon>Bacteria</taxon>
        <taxon>Pseudomonadati</taxon>
        <taxon>Spirochaetota</taxon>
        <taxon>Spirochaetia</taxon>
        <taxon>Spirochaetales</taxon>
        <taxon>Spirochaetaceae</taxon>
        <taxon>Spirochaetaceae incertae sedis</taxon>
        <taxon>Candidatus Ornithospirochaeta</taxon>
    </lineage>
</organism>
<dbReference type="PANTHER" id="PTHR37419:SF8">
    <property type="entry name" value="TOXIN YJJJ"/>
    <property type="match status" value="1"/>
</dbReference>
<comment type="similarity">
    <text evidence="1">Belongs to the HipA Ser/Thr kinase family.</text>
</comment>
<dbReference type="InterPro" id="IPR012893">
    <property type="entry name" value="HipA-like_C"/>
</dbReference>
<dbReference type="Proteomes" id="UP000823615">
    <property type="component" value="Unassembled WGS sequence"/>
</dbReference>
<evidence type="ECO:0000313" key="7">
    <source>
        <dbReference type="Proteomes" id="UP000823615"/>
    </source>
</evidence>
<dbReference type="GO" id="GO:0004674">
    <property type="term" value="F:protein serine/threonine kinase activity"/>
    <property type="evidence" value="ECO:0007669"/>
    <property type="project" value="TreeGrafter"/>
</dbReference>
<keyword evidence="2" id="KW-0808">Transferase</keyword>
<dbReference type="Pfam" id="PF13657">
    <property type="entry name" value="Couple_hipA"/>
    <property type="match status" value="1"/>
</dbReference>
<comment type="caution">
    <text evidence="6">The sequence shown here is derived from an EMBL/GenBank/DDBJ whole genome shotgun (WGS) entry which is preliminary data.</text>
</comment>
<reference evidence="6" key="2">
    <citation type="journal article" date="2021" name="PeerJ">
        <title>Extensive microbial diversity within the chicken gut microbiome revealed by metagenomics and culture.</title>
        <authorList>
            <person name="Gilroy R."/>
            <person name="Ravi A."/>
            <person name="Getino M."/>
            <person name="Pursley I."/>
            <person name="Horton D.L."/>
            <person name="Alikhan N.F."/>
            <person name="Baker D."/>
            <person name="Gharbi K."/>
            <person name="Hall N."/>
            <person name="Watson M."/>
            <person name="Adriaenssens E.M."/>
            <person name="Foster-Nyarko E."/>
            <person name="Jarju S."/>
            <person name="Secka A."/>
            <person name="Antonio M."/>
            <person name="Oren A."/>
            <person name="Chaudhuri R.R."/>
            <person name="La Ragione R."/>
            <person name="Hildebrand F."/>
            <person name="Pallen M.J."/>
        </authorList>
    </citation>
    <scope>NUCLEOTIDE SEQUENCE</scope>
    <source>
        <strain evidence="6">7293</strain>
    </source>
</reference>
<name>A0A9D9H6T2_9SPIO</name>
<gene>
    <name evidence="6" type="ORF">IAA97_08350</name>
</gene>
<evidence type="ECO:0000259" key="4">
    <source>
        <dbReference type="Pfam" id="PF07804"/>
    </source>
</evidence>
<proteinExistence type="inferred from homology"/>
<evidence type="ECO:0000256" key="3">
    <source>
        <dbReference type="ARBA" id="ARBA00022777"/>
    </source>
</evidence>
<evidence type="ECO:0000256" key="2">
    <source>
        <dbReference type="ARBA" id="ARBA00022679"/>
    </source>
</evidence>
<evidence type="ECO:0000259" key="5">
    <source>
        <dbReference type="Pfam" id="PF13657"/>
    </source>
</evidence>
<feature type="domain" description="HipA-like C-terminal" evidence="4">
    <location>
        <begin position="159"/>
        <end position="365"/>
    </location>
</feature>
<evidence type="ECO:0000313" key="6">
    <source>
        <dbReference type="EMBL" id="MBO8436973.1"/>
    </source>
</evidence>
<keyword evidence="3" id="KW-0418">Kinase</keyword>
<accession>A0A9D9H6T2</accession>
<reference evidence="6" key="1">
    <citation type="submission" date="2020-10" db="EMBL/GenBank/DDBJ databases">
        <authorList>
            <person name="Gilroy R."/>
        </authorList>
    </citation>
    <scope>NUCLEOTIDE SEQUENCE</scope>
    <source>
        <strain evidence="6">7293</strain>
    </source>
</reference>
<dbReference type="GO" id="GO:0005829">
    <property type="term" value="C:cytosol"/>
    <property type="evidence" value="ECO:0007669"/>
    <property type="project" value="TreeGrafter"/>
</dbReference>
<dbReference type="PANTHER" id="PTHR37419">
    <property type="entry name" value="SERINE/THREONINE-PROTEIN KINASE TOXIN HIPA"/>
    <property type="match status" value="1"/>
</dbReference>
<dbReference type="InterPro" id="IPR052028">
    <property type="entry name" value="HipA_Ser/Thr_kinase"/>
</dbReference>
<sequence length="369" mass="41245">MRNVEKADVMASGRFVGTIALTDRGLTAFEYSPQWIESGFSISPFSLPLKPGLFTATNSAFEYIAGVFDDCLPDGWGRLLTDRYLASLGIDPTQTSIITRLCMLGDNSSGLLEFIPRFEESKGTDKLDLDASFSTSRLILAEKDISKYAMDDLFHNGGSSGGARPKINARIDGELWIVKFPTSMDGEDAGVKEYDCNLRAVDAGLDTASFRLMESKLTKGFFASKRFDRKNGKRIHMISLSGLLESSHRSPSLDYRHLFKATHFLTKDENQMYEAFRRAVFNVKIGNQDDHGKNFSFLYDEVSRKWHLSPAYDLTISTTYYGEHSTSVCGKGKNITDDDLRRLADEAGLDSRKREEILNDVSTACRTIS</sequence>
<dbReference type="EMBL" id="JADIMT010000095">
    <property type="protein sequence ID" value="MBO8436973.1"/>
    <property type="molecule type" value="Genomic_DNA"/>
</dbReference>
<dbReference type="Gene3D" id="1.10.1070.20">
    <property type="match status" value="1"/>
</dbReference>
<protein>
    <submittedName>
        <fullName evidence="6">Type II toxin-antitoxin system HipA family toxin</fullName>
    </submittedName>
</protein>
<dbReference type="Pfam" id="PF07804">
    <property type="entry name" value="HipA_C"/>
    <property type="match status" value="1"/>
</dbReference>
<dbReference type="InterPro" id="IPR017508">
    <property type="entry name" value="HipA_N1"/>
</dbReference>
<feature type="domain" description="HipA N-terminal subdomain 1" evidence="5">
    <location>
        <begin position="7"/>
        <end position="114"/>
    </location>
</feature>